<evidence type="ECO:0000313" key="1">
    <source>
        <dbReference type="EMBL" id="MCX3264834.1"/>
    </source>
</evidence>
<dbReference type="AlphaFoldDB" id="A0A9X3DCE4"/>
<sequence length="93" mass="10843">MYSDVLNSVGFFNDWERLLFEKEIKLRYVNKNEILLQKGDVAASVFFNLKGSLYQHIKNEEKGETIIDLHPENEWVLNHGSFLTQRPANSTIT</sequence>
<dbReference type="Proteomes" id="UP001142592">
    <property type="component" value="Unassembled WGS sequence"/>
</dbReference>
<evidence type="ECO:0008006" key="3">
    <source>
        <dbReference type="Google" id="ProtNLM"/>
    </source>
</evidence>
<keyword evidence="2" id="KW-1185">Reference proteome</keyword>
<gene>
    <name evidence="1" type="ORF">OQZ29_08770</name>
</gene>
<dbReference type="EMBL" id="JAPJUH010000002">
    <property type="protein sequence ID" value="MCX3264834.1"/>
    <property type="molecule type" value="Genomic_DNA"/>
</dbReference>
<proteinExistence type="predicted"/>
<dbReference type="Gene3D" id="2.60.120.10">
    <property type="entry name" value="Jelly Rolls"/>
    <property type="match status" value="1"/>
</dbReference>
<reference evidence="1" key="1">
    <citation type="submission" date="2022-11" db="EMBL/GenBank/DDBJ databases">
        <authorList>
            <person name="Graham C."/>
            <person name="Newman J.D."/>
        </authorList>
    </citation>
    <scope>NUCLEOTIDE SEQUENCE</scope>
    <source>
        <strain evidence="1">DSM 19486</strain>
    </source>
</reference>
<dbReference type="InterPro" id="IPR014710">
    <property type="entry name" value="RmlC-like_jellyroll"/>
</dbReference>
<protein>
    <recommendedName>
        <fullName evidence="3">Cyclic nucleotide-binding domain-containing protein</fullName>
    </recommendedName>
</protein>
<accession>A0A9X3DCE4</accession>
<dbReference type="RefSeq" id="WP_010600067.1">
    <property type="nucleotide sequence ID" value="NZ_JAPJUH010000002.1"/>
</dbReference>
<organism evidence="1 2">
    <name type="scientific">Pedobacter agri</name>
    <dbReference type="NCBI Taxonomy" id="454586"/>
    <lineage>
        <taxon>Bacteria</taxon>
        <taxon>Pseudomonadati</taxon>
        <taxon>Bacteroidota</taxon>
        <taxon>Sphingobacteriia</taxon>
        <taxon>Sphingobacteriales</taxon>
        <taxon>Sphingobacteriaceae</taxon>
        <taxon>Pedobacter</taxon>
    </lineage>
</organism>
<evidence type="ECO:0000313" key="2">
    <source>
        <dbReference type="Proteomes" id="UP001142592"/>
    </source>
</evidence>
<dbReference type="SUPFAM" id="SSF51206">
    <property type="entry name" value="cAMP-binding domain-like"/>
    <property type="match status" value="1"/>
</dbReference>
<comment type="caution">
    <text evidence="1">The sequence shown here is derived from an EMBL/GenBank/DDBJ whole genome shotgun (WGS) entry which is preliminary data.</text>
</comment>
<name>A0A9X3DCE4_9SPHI</name>
<dbReference type="InterPro" id="IPR018490">
    <property type="entry name" value="cNMP-bd_dom_sf"/>
</dbReference>